<organism evidence="1 2">
    <name type="scientific">Pseudomicrostroma glucosiphilum</name>
    <dbReference type="NCBI Taxonomy" id="1684307"/>
    <lineage>
        <taxon>Eukaryota</taxon>
        <taxon>Fungi</taxon>
        <taxon>Dikarya</taxon>
        <taxon>Basidiomycota</taxon>
        <taxon>Ustilaginomycotina</taxon>
        <taxon>Exobasidiomycetes</taxon>
        <taxon>Microstromatales</taxon>
        <taxon>Microstromatales incertae sedis</taxon>
        <taxon>Pseudomicrostroma</taxon>
    </lineage>
</organism>
<dbReference type="Proteomes" id="UP000245942">
    <property type="component" value="Unassembled WGS sequence"/>
</dbReference>
<evidence type="ECO:0000313" key="2">
    <source>
        <dbReference type="Proteomes" id="UP000245942"/>
    </source>
</evidence>
<dbReference type="EMBL" id="KZ819322">
    <property type="protein sequence ID" value="PWN23355.1"/>
    <property type="molecule type" value="Genomic_DNA"/>
</dbReference>
<evidence type="ECO:0000313" key="1">
    <source>
        <dbReference type="EMBL" id="PWN23355.1"/>
    </source>
</evidence>
<name>A0A316UJG8_9BASI</name>
<dbReference type="RefSeq" id="XP_025350515.1">
    <property type="nucleotide sequence ID" value="XM_025489128.1"/>
</dbReference>
<reference evidence="1 2" key="1">
    <citation type="journal article" date="2018" name="Mol. Biol. Evol.">
        <title>Broad Genomic Sampling Reveals a Smut Pathogenic Ancestry of the Fungal Clade Ustilaginomycotina.</title>
        <authorList>
            <person name="Kijpornyongpan T."/>
            <person name="Mondo S.J."/>
            <person name="Barry K."/>
            <person name="Sandor L."/>
            <person name="Lee J."/>
            <person name="Lipzen A."/>
            <person name="Pangilinan J."/>
            <person name="LaButti K."/>
            <person name="Hainaut M."/>
            <person name="Henrissat B."/>
            <person name="Grigoriev I.V."/>
            <person name="Spatafora J.W."/>
            <person name="Aime M.C."/>
        </authorList>
    </citation>
    <scope>NUCLEOTIDE SEQUENCE [LARGE SCALE GENOMIC DNA]</scope>
    <source>
        <strain evidence="1 2">MCA 4718</strain>
    </source>
</reference>
<dbReference type="AlphaFoldDB" id="A0A316UJG8"/>
<protein>
    <submittedName>
        <fullName evidence="1">Uncharacterized protein</fullName>
    </submittedName>
</protein>
<dbReference type="GeneID" id="37010862"/>
<gene>
    <name evidence="1" type="ORF">BCV69DRAFT_116890</name>
</gene>
<accession>A0A316UJG8</accession>
<keyword evidence="2" id="KW-1185">Reference proteome</keyword>
<sequence>MPSRAPPASIRGSWLAFSALPPSCCPKPSSGIYCRARYGQGARRYSYQEIVLCGFVADGKGRAIAPAYERVETRVSGLMKRASEDGIAMRYECESRNLL</sequence>
<proteinExistence type="predicted"/>